<gene>
    <name evidence="2" type="ORF">J0M35_20195</name>
</gene>
<evidence type="ECO:0000256" key="1">
    <source>
        <dbReference type="SAM" id="MobiDB-lite"/>
    </source>
</evidence>
<dbReference type="EMBL" id="JAFLCK010000049">
    <property type="protein sequence ID" value="MBN8662700.1"/>
    <property type="molecule type" value="Genomic_DNA"/>
</dbReference>
<sequence>MPDSKDNQDGEQRLFKLSARVDVPAERSLDVHEAANSGSADKAKVEKTRTNRHSGSAGGDQMQSIELVFEDGSKVSRLQPGKESAGENSLAFLARHEIKPDELDKRLAAVAVGRDKLLSAAINEGSDANKVAALGIARDDVGSALTVYMLGVDTARALGPKATKAIGDHVIIFGIAPIYGAVESGAHKLSTEQEKLAQRGASNVVLGTAIGYALERAHPAVGAGALALGVGAMGNELVTSPQAQERNAQLKLLADNTGAGLTPHDLVRYANHTKQSLGPAIFDGTFDLVIGGVSIPGAKQGVGHLGELGKAGAADVLPGASLGGDTGSVISANGEFTKTVSGMIDKSLSQLGNLSAETWGSICSLVSDFPHFPNQGPRIAYAEAGAGISPGMAGHAGDKSASISEAGKKSFEDFVSYMSGFKEKFGRNERQAWNRFLGLTEQFEKAKIKQGKSGQIPEEVLAGLPDKNNIPPEIIEKYSVVQQVHPRACVAAVGEMLTKGAVKQEEFLQQFQLYVPEQFRKKEMSADLAWLKKELGDDFCRTFVNPNLSEVKEFLANTKMAAVEIMGAARISHVVLMHEVNPNGNVFIRDPLEGTHFELTIESFMEVWNGRSVFQKSPEISPTYQIKENQK</sequence>
<name>A0A8J7PPG2_9BACT</name>
<protein>
    <submittedName>
        <fullName evidence="2">Uncharacterized protein</fullName>
    </submittedName>
</protein>
<organism evidence="2 3">
    <name type="scientific">Candidatus Obscuribacter phosphatis</name>
    <dbReference type="NCBI Taxonomy" id="1906157"/>
    <lineage>
        <taxon>Bacteria</taxon>
        <taxon>Bacillati</taxon>
        <taxon>Candidatus Melainabacteria</taxon>
        <taxon>Candidatus Obscuribacterales</taxon>
        <taxon>Candidatus Obscuribacteraceae</taxon>
        <taxon>Candidatus Obscuribacter</taxon>
    </lineage>
</organism>
<comment type="caution">
    <text evidence="2">The sequence shown here is derived from an EMBL/GenBank/DDBJ whole genome shotgun (WGS) entry which is preliminary data.</text>
</comment>
<dbReference type="Proteomes" id="UP000664277">
    <property type="component" value="Unassembled WGS sequence"/>
</dbReference>
<dbReference type="AlphaFoldDB" id="A0A8J7PPG2"/>
<evidence type="ECO:0000313" key="2">
    <source>
        <dbReference type="EMBL" id="MBN8662700.1"/>
    </source>
</evidence>
<evidence type="ECO:0000313" key="3">
    <source>
        <dbReference type="Proteomes" id="UP000664277"/>
    </source>
</evidence>
<feature type="region of interest" description="Disordered" evidence="1">
    <location>
        <begin position="26"/>
        <end position="60"/>
    </location>
</feature>
<proteinExistence type="predicted"/>
<reference evidence="2" key="1">
    <citation type="submission" date="2021-02" db="EMBL/GenBank/DDBJ databases">
        <title>Genome-Resolved Metagenomics of a Microbial Community Performing Photosynthetic Biological Nutrient Removal.</title>
        <authorList>
            <person name="Mcdaniel E.A."/>
        </authorList>
    </citation>
    <scope>NUCLEOTIDE SEQUENCE</scope>
    <source>
        <strain evidence="2">UWPOB_OBS1</strain>
    </source>
</reference>
<accession>A0A8J7PPG2</accession>